<sequence length="168" mass="18482">FRPVAAGLYVDAERVALAEEVGLDGVRAHVRIHGVRERESLAGSGRLGDVQVHRLPPEHRRVVVDVHDLQLDVEDPDWVLQDHVHLQEARGGLTHADALPVDLLADHQVSRLFVDVEVVLALDHVELRRPLLQAADLQSEIRGQVSDHRARRHLLRDGVAGDGRGGGG</sequence>
<proteinExistence type="predicted"/>
<accession>A0A8C5AJM7</accession>
<dbReference type="AlphaFoldDB" id="A0A8C5AJM7"/>
<evidence type="ECO:0000313" key="2">
    <source>
        <dbReference type="Proteomes" id="UP000694546"/>
    </source>
</evidence>
<reference evidence="1" key="1">
    <citation type="submission" date="2025-08" db="UniProtKB">
        <authorList>
            <consortium name="Ensembl"/>
        </authorList>
    </citation>
    <scope>IDENTIFICATION</scope>
</reference>
<dbReference type="Ensembl" id="ENSGMOT00000039783.1">
    <property type="protein sequence ID" value="ENSGMOP00000033025.1"/>
    <property type="gene ID" value="ENSGMOG00000022929.1"/>
</dbReference>
<organism evidence="1 2">
    <name type="scientific">Gadus morhua</name>
    <name type="common">Atlantic cod</name>
    <dbReference type="NCBI Taxonomy" id="8049"/>
    <lineage>
        <taxon>Eukaryota</taxon>
        <taxon>Metazoa</taxon>
        <taxon>Chordata</taxon>
        <taxon>Craniata</taxon>
        <taxon>Vertebrata</taxon>
        <taxon>Euteleostomi</taxon>
        <taxon>Actinopterygii</taxon>
        <taxon>Neopterygii</taxon>
        <taxon>Teleostei</taxon>
        <taxon>Neoteleostei</taxon>
        <taxon>Acanthomorphata</taxon>
        <taxon>Zeiogadaria</taxon>
        <taxon>Gadariae</taxon>
        <taxon>Gadiformes</taxon>
        <taxon>Gadoidei</taxon>
        <taxon>Gadidae</taxon>
        <taxon>Gadus</taxon>
    </lineage>
</organism>
<name>A0A8C5AJM7_GADMO</name>
<protein>
    <submittedName>
        <fullName evidence="1">Uncharacterized protein</fullName>
    </submittedName>
</protein>
<reference evidence="1" key="2">
    <citation type="submission" date="2025-09" db="UniProtKB">
        <authorList>
            <consortium name="Ensembl"/>
        </authorList>
    </citation>
    <scope>IDENTIFICATION</scope>
</reference>
<keyword evidence="2" id="KW-1185">Reference proteome</keyword>
<evidence type="ECO:0000313" key="1">
    <source>
        <dbReference type="Ensembl" id="ENSGMOP00000033025.1"/>
    </source>
</evidence>
<dbReference type="Proteomes" id="UP000694546">
    <property type="component" value="Chromosome 7"/>
</dbReference>